<evidence type="ECO:0000256" key="5">
    <source>
        <dbReference type="ARBA" id="ARBA00023002"/>
    </source>
</evidence>
<dbReference type="RefSeq" id="WP_344283423.1">
    <property type="nucleotide sequence ID" value="NZ_BAAAHV010000022.1"/>
</dbReference>
<proteinExistence type="inferred from homology"/>
<dbReference type="GO" id="GO:0051213">
    <property type="term" value="F:dioxygenase activity"/>
    <property type="evidence" value="ECO:0007669"/>
    <property type="project" value="UniProtKB-KW"/>
</dbReference>
<dbReference type="PANTHER" id="PTHR33711">
    <property type="entry name" value="DIOXYGENASE, PUTATIVE (AFU_ORTHOLOGUE AFUA_2G02910)-RELATED"/>
    <property type="match status" value="1"/>
</dbReference>
<dbReference type="Pfam" id="PF04444">
    <property type="entry name" value="Dioxygenase_N"/>
    <property type="match status" value="1"/>
</dbReference>
<organism evidence="8 9">
    <name type="scientific">Amycolatopsis albidoflavus</name>
    <dbReference type="NCBI Taxonomy" id="102226"/>
    <lineage>
        <taxon>Bacteria</taxon>
        <taxon>Bacillati</taxon>
        <taxon>Actinomycetota</taxon>
        <taxon>Actinomycetes</taxon>
        <taxon>Pseudonocardiales</taxon>
        <taxon>Pseudonocardiaceae</taxon>
        <taxon>Amycolatopsis</taxon>
    </lineage>
</organism>
<keyword evidence="4 8" id="KW-0223">Dioxygenase</keyword>
<evidence type="ECO:0000256" key="3">
    <source>
        <dbReference type="ARBA" id="ARBA00022723"/>
    </source>
</evidence>
<feature type="domain" description="Intradiol ring-cleavage dioxygenases" evidence="7">
    <location>
        <begin position="126"/>
        <end position="154"/>
    </location>
</feature>
<reference evidence="9" key="1">
    <citation type="journal article" date="2019" name="Int. J. Syst. Evol. Microbiol.">
        <title>The Global Catalogue of Microorganisms (GCM) 10K type strain sequencing project: providing services to taxonomists for standard genome sequencing and annotation.</title>
        <authorList>
            <consortium name="The Broad Institute Genomics Platform"/>
            <consortium name="The Broad Institute Genome Sequencing Center for Infectious Disease"/>
            <person name="Wu L."/>
            <person name="Ma J."/>
        </authorList>
    </citation>
    <scope>NUCLEOTIDE SEQUENCE [LARGE SCALE GENOMIC DNA]</scope>
    <source>
        <strain evidence="9">CGMCC 4.7638</strain>
    </source>
</reference>
<dbReference type="PANTHER" id="PTHR33711:SF7">
    <property type="entry name" value="INTRADIOL RING-CLEAVAGE DIOXYGENASES DOMAIN-CONTAINING PROTEIN-RELATED"/>
    <property type="match status" value="1"/>
</dbReference>
<dbReference type="Pfam" id="PF00775">
    <property type="entry name" value="Dioxygenase_C"/>
    <property type="match status" value="1"/>
</dbReference>
<dbReference type="PROSITE" id="PS00083">
    <property type="entry name" value="INTRADIOL_DIOXYGENAS"/>
    <property type="match status" value="1"/>
</dbReference>
<keyword evidence="6" id="KW-0408">Iron</keyword>
<protein>
    <submittedName>
        <fullName evidence="8">Dioxygenase</fullName>
    </submittedName>
</protein>
<evidence type="ECO:0000313" key="9">
    <source>
        <dbReference type="Proteomes" id="UP001597542"/>
    </source>
</evidence>
<dbReference type="InterPro" id="IPR007535">
    <property type="entry name" value="Catechol_dOase_N"/>
</dbReference>
<evidence type="ECO:0000256" key="4">
    <source>
        <dbReference type="ARBA" id="ARBA00022964"/>
    </source>
</evidence>
<dbReference type="InterPro" id="IPR015889">
    <property type="entry name" value="Intradiol_dOase_core"/>
</dbReference>
<dbReference type="EMBL" id="JBHUKQ010000014">
    <property type="protein sequence ID" value="MFD2484074.1"/>
    <property type="molecule type" value="Genomic_DNA"/>
</dbReference>
<evidence type="ECO:0000256" key="2">
    <source>
        <dbReference type="ARBA" id="ARBA00007825"/>
    </source>
</evidence>
<evidence type="ECO:0000313" key="8">
    <source>
        <dbReference type="EMBL" id="MFD2484074.1"/>
    </source>
</evidence>
<comment type="caution">
    <text evidence="8">The sequence shown here is derived from an EMBL/GenBank/DDBJ whole genome shotgun (WGS) entry which is preliminary data.</text>
</comment>
<keyword evidence="5" id="KW-0560">Oxidoreductase</keyword>
<dbReference type="Proteomes" id="UP001597542">
    <property type="component" value="Unassembled WGS sequence"/>
</dbReference>
<accession>A0ABW5I4D6</accession>
<evidence type="ECO:0000256" key="1">
    <source>
        <dbReference type="ARBA" id="ARBA00001965"/>
    </source>
</evidence>
<dbReference type="Gene3D" id="2.60.130.10">
    <property type="entry name" value="Aromatic compound dioxygenase"/>
    <property type="match status" value="1"/>
</dbReference>
<comment type="cofactor">
    <cofactor evidence="1">
        <name>Fe(3+)</name>
        <dbReference type="ChEBI" id="CHEBI:29034"/>
    </cofactor>
</comment>
<comment type="similarity">
    <text evidence="2">Belongs to the intradiol ring-cleavage dioxygenase family.</text>
</comment>
<sequence>MDFTETTAEQAVLDSFAATADPRLKEILSAVTRHLHALVRELRPTMAEWEQAVGFLTDVGQTCDATRQEFVLLSDVLGVSMLVETLNDSDGGTEATVLGPFHLTESPERELGDSIDLLGTGTPCVITGTVRSVDGTPLPHASVDIWQCTEDGFYDVQQPEVQPPGNGRGRFRADENGKFWFRTVVPSHYPIPTDGPVGRLLNATGRHPYRPAHVHVIAEAAGHESLTTHMFVADSPYLDSDAVFAVKRSLVTAFSDHGDHREAHFDIRLTPDGDCP</sequence>
<dbReference type="InterPro" id="IPR000627">
    <property type="entry name" value="Intradiol_dOase_C"/>
</dbReference>
<evidence type="ECO:0000259" key="7">
    <source>
        <dbReference type="PROSITE" id="PS00083"/>
    </source>
</evidence>
<name>A0ABW5I4D6_9PSEU</name>
<gene>
    <name evidence="8" type="ORF">ACFSUT_27610</name>
</gene>
<keyword evidence="9" id="KW-1185">Reference proteome</keyword>
<dbReference type="InterPro" id="IPR050770">
    <property type="entry name" value="Intradiol_RC_Dioxygenase"/>
</dbReference>
<dbReference type="SUPFAM" id="SSF49482">
    <property type="entry name" value="Aromatic compound dioxygenase"/>
    <property type="match status" value="1"/>
</dbReference>
<keyword evidence="3" id="KW-0479">Metal-binding</keyword>
<evidence type="ECO:0000256" key="6">
    <source>
        <dbReference type="ARBA" id="ARBA00023004"/>
    </source>
</evidence>